<protein>
    <submittedName>
        <fullName evidence="1">Uncharacterized protein</fullName>
    </submittedName>
</protein>
<dbReference type="Proteomes" id="UP000828390">
    <property type="component" value="Unassembled WGS sequence"/>
</dbReference>
<organism evidence="1 2">
    <name type="scientific">Dreissena polymorpha</name>
    <name type="common">Zebra mussel</name>
    <name type="synonym">Mytilus polymorpha</name>
    <dbReference type="NCBI Taxonomy" id="45954"/>
    <lineage>
        <taxon>Eukaryota</taxon>
        <taxon>Metazoa</taxon>
        <taxon>Spiralia</taxon>
        <taxon>Lophotrochozoa</taxon>
        <taxon>Mollusca</taxon>
        <taxon>Bivalvia</taxon>
        <taxon>Autobranchia</taxon>
        <taxon>Heteroconchia</taxon>
        <taxon>Euheterodonta</taxon>
        <taxon>Imparidentia</taxon>
        <taxon>Neoheterodontei</taxon>
        <taxon>Myida</taxon>
        <taxon>Dreissenoidea</taxon>
        <taxon>Dreissenidae</taxon>
        <taxon>Dreissena</taxon>
    </lineage>
</organism>
<evidence type="ECO:0000313" key="2">
    <source>
        <dbReference type="Proteomes" id="UP000828390"/>
    </source>
</evidence>
<reference evidence="1" key="1">
    <citation type="journal article" date="2019" name="bioRxiv">
        <title>The Genome of the Zebra Mussel, Dreissena polymorpha: A Resource for Invasive Species Research.</title>
        <authorList>
            <person name="McCartney M.A."/>
            <person name="Auch B."/>
            <person name="Kono T."/>
            <person name="Mallez S."/>
            <person name="Zhang Y."/>
            <person name="Obille A."/>
            <person name="Becker A."/>
            <person name="Abrahante J.E."/>
            <person name="Garbe J."/>
            <person name="Badalamenti J.P."/>
            <person name="Herman A."/>
            <person name="Mangelson H."/>
            <person name="Liachko I."/>
            <person name="Sullivan S."/>
            <person name="Sone E.D."/>
            <person name="Koren S."/>
            <person name="Silverstein K.A.T."/>
            <person name="Beckman K.B."/>
            <person name="Gohl D.M."/>
        </authorList>
    </citation>
    <scope>NUCLEOTIDE SEQUENCE</scope>
    <source>
        <strain evidence="1">Duluth1</strain>
        <tissue evidence="1">Whole animal</tissue>
    </source>
</reference>
<accession>A0A9D4JMC5</accession>
<evidence type="ECO:0000313" key="1">
    <source>
        <dbReference type="EMBL" id="KAH3817521.1"/>
    </source>
</evidence>
<gene>
    <name evidence="1" type="ORF">DPMN_119059</name>
</gene>
<reference evidence="1" key="2">
    <citation type="submission" date="2020-11" db="EMBL/GenBank/DDBJ databases">
        <authorList>
            <person name="McCartney M.A."/>
            <person name="Auch B."/>
            <person name="Kono T."/>
            <person name="Mallez S."/>
            <person name="Becker A."/>
            <person name="Gohl D.M."/>
            <person name="Silverstein K.A.T."/>
            <person name="Koren S."/>
            <person name="Bechman K.B."/>
            <person name="Herman A."/>
            <person name="Abrahante J.E."/>
            <person name="Garbe J."/>
        </authorList>
    </citation>
    <scope>NUCLEOTIDE SEQUENCE</scope>
    <source>
        <strain evidence="1">Duluth1</strain>
        <tissue evidence="1">Whole animal</tissue>
    </source>
</reference>
<comment type="caution">
    <text evidence="1">The sequence shown here is derived from an EMBL/GenBank/DDBJ whole genome shotgun (WGS) entry which is preliminary data.</text>
</comment>
<name>A0A9D4JMC5_DREPO</name>
<dbReference type="AlphaFoldDB" id="A0A9D4JMC5"/>
<dbReference type="EMBL" id="JAIWYP010000005">
    <property type="protein sequence ID" value="KAH3817521.1"/>
    <property type="molecule type" value="Genomic_DNA"/>
</dbReference>
<keyword evidence="2" id="KW-1185">Reference proteome</keyword>
<sequence>MKIVKNDWRSRLGESNLSALMMVYLESQRIEDFDPYTSVQLWYGKGQRTRRPFYMDDVMVSKKYIYSQ</sequence>
<proteinExistence type="predicted"/>